<feature type="transmembrane region" description="Helical" evidence="1">
    <location>
        <begin position="12"/>
        <end position="32"/>
    </location>
</feature>
<keyword evidence="1" id="KW-0812">Transmembrane</keyword>
<gene>
    <name evidence="2" type="ORF">IAB98_08020</name>
</gene>
<keyword evidence="1" id="KW-0472">Membrane</keyword>
<reference evidence="2" key="2">
    <citation type="journal article" date="2021" name="PeerJ">
        <title>Extensive microbial diversity within the chicken gut microbiome revealed by metagenomics and culture.</title>
        <authorList>
            <person name="Gilroy R."/>
            <person name="Ravi A."/>
            <person name="Getino M."/>
            <person name="Pursley I."/>
            <person name="Horton D.L."/>
            <person name="Alikhan N.F."/>
            <person name="Baker D."/>
            <person name="Gharbi K."/>
            <person name="Hall N."/>
            <person name="Watson M."/>
            <person name="Adriaenssens E.M."/>
            <person name="Foster-Nyarko E."/>
            <person name="Jarju S."/>
            <person name="Secka A."/>
            <person name="Antonio M."/>
            <person name="Oren A."/>
            <person name="Chaudhuri R.R."/>
            <person name="La Ragione R."/>
            <person name="Hildebrand F."/>
            <person name="Pallen M.J."/>
        </authorList>
    </citation>
    <scope>NUCLEOTIDE SEQUENCE</scope>
    <source>
        <strain evidence="2">ChiSxjej1B13-7041</strain>
    </source>
</reference>
<dbReference type="AlphaFoldDB" id="A0A9D1EK06"/>
<dbReference type="InterPro" id="IPR012505">
    <property type="entry name" value="YbbR"/>
</dbReference>
<dbReference type="Gene3D" id="2.170.120.40">
    <property type="entry name" value="YbbR-like domain"/>
    <property type="match status" value="2"/>
</dbReference>
<reference evidence="2" key="1">
    <citation type="submission" date="2020-10" db="EMBL/GenBank/DDBJ databases">
        <authorList>
            <person name="Gilroy R."/>
        </authorList>
    </citation>
    <scope>NUCLEOTIDE SEQUENCE</scope>
    <source>
        <strain evidence="2">ChiSxjej1B13-7041</strain>
    </source>
</reference>
<dbReference type="Gene3D" id="2.170.120.30">
    <property type="match status" value="2"/>
</dbReference>
<comment type="caution">
    <text evidence="2">The sequence shown here is derived from an EMBL/GenBank/DDBJ whole genome shotgun (WGS) entry which is preliminary data.</text>
</comment>
<proteinExistence type="predicted"/>
<dbReference type="Proteomes" id="UP000886841">
    <property type="component" value="Unassembled WGS sequence"/>
</dbReference>
<dbReference type="PANTHER" id="PTHR37804">
    <property type="entry name" value="CDAA REGULATORY PROTEIN CDAR"/>
    <property type="match status" value="1"/>
</dbReference>
<dbReference type="InterPro" id="IPR053154">
    <property type="entry name" value="c-di-AMP_regulator"/>
</dbReference>
<dbReference type="PANTHER" id="PTHR37804:SF1">
    <property type="entry name" value="CDAA REGULATORY PROTEIN CDAR"/>
    <property type="match status" value="1"/>
</dbReference>
<sequence>MKKLKKLLTNNLVLKLISVVVALLIWLTVVNIDDPIDTQTYRGVPVQVTNGGYIESMNKTYRLDDADSTVTVILRGKRSVIKNRQEDLVAVADLTQIIDLESDPVMVPIRVTCPGVDESAITVVQGNIPVIIEELDSVDPMISVSVGTSAPGTGYEVGELTVNPEKVVITGPKSIVQTIDRAVAEVDVDGMTESGTRQATLKIYDKNKEVLTDTKMSYLKFSTGSTAVDVEITLWEVRDGVKLSAEYSGSVPEGYQVSETTTTPEVISVAGTPEALDQLAKNGNVIQIPSEALKANDDYEWTLELPEYLPEDIKLATDVTNRVQVKAVVIPLGSRSLNLSVTNLEVKNLDESLDLAYDERQVIVNVKASASALENLTVDEIKASIDLSGLGEGEHTVPVEIVLPSQYELVEDVEIGLHLTEKMSAKES</sequence>
<evidence type="ECO:0000256" key="1">
    <source>
        <dbReference type="SAM" id="Phobius"/>
    </source>
</evidence>
<evidence type="ECO:0000313" key="2">
    <source>
        <dbReference type="EMBL" id="HIR93345.1"/>
    </source>
</evidence>
<keyword evidence="1" id="KW-1133">Transmembrane helix</keyword>
<accession>A0A9D1EK06</accession>
<dbReference type="EMBL" id="DVHU01000072">
    <property type="protein sequence ID" value="HIR93345.1"/>
    <property type="molecule type" value="Genomic_DNA"/>
</dbReference>
<name>A0A9D1EK06_9FIRM</name>
<protein>
    <recommendedName>
        <fullName evidence="4">YbbR-like protein</fullName>
    </recommendedName>
</protein>
<organism evidence="2 3">
    <name type="scientific">Candidatus Egerieimonas intestinavium</name>
    <dbReference type="NCBI Taxonomy" id="2840777"/>
    <lineage>
        <taxon>Bacteria</taxon>
        <taxon>Bacillati</taxon>
        <taxon>Bacillota</taxon>
        <taxon>Clostridia</taxon>
        <taxon>Lachnospirales</taxon>
        <taxon>Lachnospiraceae</taxon>
        <taxon>Lachnospiraceae incertae sedis</taxon>
        <taxon>Candidatus Egerieimonas</taxon>
    </lineage>
</organism>
<dbReference type="Pfam" id="PF07949">
    <property type="entry name" value="YbbR"/>
    <property type="match status" value="1"/>
</dbReference>
<evidence type="ECO:0000313" key="3">
    <source>
        <dbReference type="Proteomes" id="UP000886841"/>
    </source>
</evidence>
<evidence type="ECO:0008006" key="4">
    <source>
        <dbReference type="Google" id="ProtNLM"/>
    </source>
</evidence>